<protein>
    <submittedName>
        <fullName evidence="3">Uncharacterized protein</fullName>
    </submittedName>
</protein>
<feature type="chain" id="PRO_5029561965" evidence="2">
    <location>
        <begin position="23"/>
        <end position="565"/>
    </location>
</feature>
<comment type="caution">
    <text evidence="3">The sequence shown here is derived from an EMBL/GenBank/DDBJ whole genome shotgun (WGS) entry which is preliminary data.</text>
</comment>
<feature type="region of interest" description="Disordered" evidence="1">
    <location>
        <begin position="517"/>
        <end position="546"/>
    </location>
</feature>
<accession>A0A7J6RP18</accession>
<dbReference type="Proteomes" id="UP000574390">
    <property type="component" value="Unassembled WGS sequence"/>
</dbReference>
<dbReference type="EMBL" id="JABANM010020686">
    <property type="protein sequence ID" value="KAF4722434.1"/>
    <property type="molecule type" value="Genomic_DNA"/>
</dbReference>
<gene>
    <name evidence="3" type="ORF">FOZ62_031643</name>
</gene>
<name>A0A7J6RP18_PEROL</name>
<sequence>MMIPSMSLVLLYLLMVVTTSNSSIEVWPAVSPSSPDDDTNQPSDTVTLVYDSTSLESIKDEDDATPLTNNKVTTNLGAWRKCSNITGDYCSCDGNIRLGDTAQGIYTRPITAYVGLYCTYHTLHKGLWPQLDHGHGHGHHGHCECRKASRYRIVSNDQCLHHDELRGLVTMIKDCASPTEVNNNTIWSYIPSTGQLINGRSCLTAKPAYPYSTLTSSWNTHGDHDDAVDAWQAWHVVSDVCSNTVNKESRQSWDIITTGHLDNGAGGGGDRIRLRYSSDIGQRCLQQAVDPNMLSSNTTLDDMPISTSPYRYSHHHHHHHHHSSIYPMLPGHQHLVAAVCGDVTLPSQQWSLWKTITILDNGNSWAECEDAACSQCINEGEIRYNNAHPPPAAAAAAYHQDYHYVTDPVPYFSHSTASTTLLGMHSHGNATTTTTTTADHHHQQQHVCTLKTIRTLAIPKIPSSSAVHRGGATVGCWCQDDIALKPTGVLKHHHHNHRVRDGDTPTMMLQVNGDEDYKRENTTTASSSLRRYVQESDGRPRRRRWRPTGRIIGQLGDTAYDDTPT</sequence>
<evidence type="ECO:0000313" key="4">
    <source>
        <dbReference type="Proteomes" id="UP000574390"/>
    </source>
</evidence>
<evidence type="ECO:0000256" key="2">
    <source>
        <dbReference type="SAM" id="SignalP"/>
    </source>
</evidence>
<evidence type="ECO:0000256" key="1">
    <source>
        <dbReference type="SAM" id="MobiDB-lite"/>
    </source>
</evidence>
<dbReference type="AlphaFoldDB" id="A0A7J6RP18"/>
<feature type="signal peptide" evidence="2">
    <location>
        <begin position="1"/>
        <end position="22"/>
    </location>
</feature>
<keyword evidence="2" id="KW-0732">Signal</keyword>
<evidence type="ECO:0000313" key="3">
    <source>
        <dbReference type="EMBL" id="KAF4722434.1"/>
    </source>
</evidence>
<organism evidence="3 4">
    <name type="scientific">Perkinsus olseni</name>
    <name type="common">Perkinsus atlanticus</name>
    <dbReference type="NCBI Taxonomy" id="32597"/>
    <lineage>
        <taxon>Eukaryota</taxon>
        <taxon>Sar</taxon>
        <taxon>Alveolata</taxon>
        <taxon>Perkinsozoa</taxon>
        <taxon>Perkinsea</taxon>
        <taxon>Perkinsida</taxon>
        <taxon>Perkinsidae</taxon>
        <taxon>Perkinsus</taxon>
    </lineage>
</organism>
<reference evidence="3 4" key="1">
    <citation type="submission" date="2020-04" db="EMBL/GenBank/DDBJ databases">
        <title>Perkinsus olseni comparative genomics.</title>
        <authorList>
            <person name="Bogema D.R."/>
        </authorList>
    </citation>
    <scope>NUCLEOTIDE SEQUENCE [LARGE SCALE GENOMIC DNA]</scope>
    <source>
        <strain evidence="3">ATCC PRA-205</strain>
    </source>
</reference>
<proteinExistence type="predicted"/>